<dbReference type="OrthoDB" id="2064888at2"/>
<evidence type="ECO:0000313" key="1">
    <source>
        <dbReference type="EMBL" id="MQN81293.1"/>
    </source>
</evidence>
<dbReference type="Proteomes" id="UP000480425">
    <property type="component" value="Unassembled WGS sequence"/>
</dbReference>
<comment type="caution">
    <text evidence="1">The sequence shown here is derived from an EMBL/GenBank/DDBJ whole genome shotgun (WGS) entry which is preliminary data.</text>
</comment>
<dbReference type="AlphaFoldDB" id="A0A6G1U170"/>
<accession>A0A6G1U170</accession>
<gene>
    <name evidence="1" type="ORF">F7D73_10105</name>
</gene>
<dbReference type="RefSeq" id="WP_153124379.1">
    <property type="nucleotide sequence ID" value="NZ_VZCB01000079.1"/>
</dbReference>
<protein>
    <submittedName>
        <fullName evidence="1">Uncharacterized protein</fullName>
    </submittedName>
</protein>
<proteinExistence type="predicted"/>
<evidence type="ECO:0000313" key="2">
    <source>
        <dbReference type="Proteomes" id="UP000480425"/>
    </source>
</evidence>
<organism evidence="1 2">
    <name type="scientific">Segatella copri</name>
    <dbReference type="NCBI Taxonomy" id="165179"/>
    <lineage>
        <taxon>Bacteria</taxon>
        <taxon>Pseudomonadati</taxon>
        <taxon>Bacteroidota</taxon>
        <taxon>Bacteroidia</taxon>
        <taxon>Bacteroidales</taxon>
        <taxon>Prevotellaceae</taxon>
        <taxon>Segatella</taxon>
    </lineage>
</organism>
<dbReference type="EMBL" id="VZCB01000079">
    <property type="protein sequence ID" value="MQN81293.1"/>
    <property type="molecule type" value="Genomic_DNA"/>
</dbReference>
<name>A0A6G1U170_9BACT</name>
<sequence>MMKQEFEERANFKVSPECYHTFIEPGYNASNLDKDEWVKEWKKNGGVQAAYDWECAKRIKAEKAAKGAEGEKTNMAKALIKKADQFNDEEMNRMAIAIIGERDYLVYKLENQLKLTEDDKKRILANLK</sequence>
<reference evidence="1 2" key="1">
    <citation type="submission" date="2019-09" db="EMBL/GenBank/DDBJ databases">
        <title>Distinct polysaccharide growth profiles of human intestinal Prevotella copri isolates.</title>
        <authorList>
            <person name="Fehlner-Peach H."/>
            <person name="Magnabosco C."/>
            <person name="Raghavan V."/>
            <person name="Scher J.U."/>
            <person name="Tett A."/>
            <person name="Cox L.M."/>
            <person name="Gottsegen C."/>
            <person name="Watters A."/>
            <person name="Wiltshire- Gordon J.D."/>
            <person name="Segata N."/>
            <person name="Bonneau R."/>
            <person name="Littman D.R."/>
        </authorList>
    </citation>
    <scope>NUCLEOTIDE SEQUENCE [LARGE SCALE GENOMIC DNA]</scope>
    <source>
        <strain evidence="2">iA622</strain>
    </source>
</reference>